<keyword evidence="5" id="KW-1003">Cell membrane</keyword>
<evidence type="ECO:0000259" key="15">
    <source>
        <dbReference type="PROSITE" id="PS51384"/>
    </source>
</evidence>
<keyword evidence="4" id="KW-0813">Transport</keyword>
<dbReference type="HOGENOM" id="CLU_017408_1_0_1"/>
<dbReference type="SUPFAM" id="SSF63380">
    <property type="entry name" value="Riboflavin synthase domain-like"/>
    <property type="match status" value="1"/>
</dbReference>
<dbReference type="InterPro" id="IPR013130">
    <property type="entry name" value="Fe3_Rdtase_TM_dom"/>
</dbReference>
<dbReference type="Pfam" id="PF08022">
    <property type="entry name" value="FAD_binding_8"/>
    <property type="match status" value="1"/>
</dbReference>
<comment type="catalytic activity">
    <reaction evidence="13">
        <text>2 a Fe(II)-siderophore + NADP(+) + H(+) = 2 a Fe(III)-siderophore + NADPH</text>
        <dbReference type="Rhea" id="RHEA:28795"/>
        <dbReference type="Rhea" id="RHEA-COMP:11342"/>
        <dbReference type="Rhea" id="RHEA-COMP:11344"/>
        <dbReference type="ChEBI" id="CHEBI:15378"/>
        <dbReference type="ChEBI" id="CHEBI:29033"/>
        <dbReference type="ChEBI" id="CHEBI:29034"/>
        <dbReference type="ChEBI" id="CHEBI:57783"/>
        <dbReference type="ChEBI" id="CHEBI:58349"/>
        <dbReference type="EC" id="1.16.1.9"/>
    </reaction>
</comment>
<feature type="transmembrane region" description="Helical" evidence="14">
    <location>
        <begin position="407"/>
        <end position="427"/>
    </location>
</feature>
<keyword evidence="10" id="KW-0406">Ion transport</keyword>
<evidence type="ECO:0000313" key="17">
    <source>
        <dbReference type="Proteomes" id="UP000030669"/>
    </source>
</evidence>
<dbReference type="AlphaFoldDB" id="S7PVF1"/>
<dbReference type="GO" id="GO:0005886">
    <property type="term" value="C:plasma membrane"/>
    <property type="evidence" value="ECO:0007669"/>
    <property type="project" value="UniProtKB-SubCell"/>
</dbReference>
<keyword evidence="7" id="KW-0249">Electron transport</keyword>
<evidence type="ECO:0000313" key="16">
    <source>
        <dbReference type="EMBL" id="EPQ51611.1"/>
    </source>
</evidence>
<dbReference type="GeneID" id="19306580"/>
<evidence type="ECO:0000256" key="5">
    <source>
        <dbReference type="ARBA" id="ARBA00022475"/>
    </source>
</evidence>
<dbReference type="GO" id="GO:0015677">
    <property type="term" value="P:copper ion import"/>
    <property type="evidence" value="ECO:0007669"/>
    <property type="project" value="TreeGrafter"/>
</dbReference>
<feature type="transmembrane region" description="Helical" evidence="14">
    <location>
        <begin position="180"/>
        <end position="201"/>
    </location>
</feature>
<dbReference type="GO" id="GO:0006879">
    <property type="term" value="P:intracellular iron ion homeostasis"/>
    <property type="evidence" value="ECO:0007669"/>
    <property type="project" value="TreeGrafter"/>
</dbReference>
<dbReference type="PANTHER" id="PTHR32361:SF9">
    <property type="entry name" value="FERRIC REDUCTASE TRANSMEMBRANE COMPONENT 3-RELATED"/>
    <property type="match status" value="1"/>
</dbReference>
<dbReference type="Gene3D" id="3.40.50.80">
    <property type="entry name" value="Nucleotide-binding domain of ferredoxin-NADP reductase (FNR) module"/>
    <property type="match status" value="1"/>
</dbReference>
<dbReference type="InterPro" id="IPR017938">
    <property type="entry name" value="Riboflavin_synthase-like_b-brl"/>
</dbReference>
<feature type="transmembrane region" description="Helical" evidence="14">
    <location>
        <begin position="109"/>
        <end position="131"/>
    </location>
</feature>
<dbReference type="eggNOG" id="KOG0039">
    <property type="taxonomic scope" value="Eukaryota"/>
</dbReference>
<keyword evidence="9" id="KW-0560">Oxidoreductase</keyword>
<comment type="similarity">
    <text evidence="2">Belongs to the ferric reductase (FRE) family.</text>
</comment>
<evidence type="ECO:0000256" key="10">
    <source>
        <dbReference type="ARBA" id="ARBA00023065"/>
    </source>
</evidence>
<dbReference type="SFLD" id="SFLDG01168">
    <property type="entry name" value="Ferric_reductase_subgroup_(FRE"/>
    <property type="match status" value="1"/>
</dbReference>
<evidence type="ECO:0000256" key="3">
    <source>
        <dbReference type="ARBA" id="ARBA00012668"/>
    </source>
</evidence>
<feature type="transmembrane region" description="Helical" evidence="14">
    <location>
        <begin position="15"/>
        <end position="33"/>
    </location>
</feature>
<dbReference type="Pfam" id="PF08030">
    <property type="entry name" value="NAD_binding_6"/>
    <property type="match status" value="1"/>
</dbReference>
<dbReference type="Proteomes" id="UP000030669">
    <property type="component" value="Unassembled WGS sequence"/>
</dbReference>
<evidence type="ECO:0000256" key="1">
    <source>
        <dbReference type="ARBA" id="ARBA00004651"/>
    </source>
</evidence>
<evidence type="ECO:0000256" key="4">
    <source>
        <dbReference type="ARBA" id="ARBA00022448"/>
    </source>
</evidence>
<feature type="transmembrane region" description="Helical" evidence="14">
    <location>
        <begin position="447"/>
        <end position="469"/>
    </location>
</feature>
<dbReference type="EC" id="1.16.1.9" evidence="3"/>
<evidence type="ECO:0000256" key="9">
    <source>
        <dbReference type="ARBA" id="ARBA00023002"/>
    </source>
</evidence>
<evidence type="ECO:0000256" key="13">
    <source>
        <dbReference type="ARBA" id="ARBA00048483"/>
    </source>
</evidence>
<dbReference type="InterPro" id="IPR051410">
    <property type="entry name" value="Ferric/Cupric_Reductase"/>
</dbReference>
<keyword evidence="8 14" id="KW-1133">Transmembrane helix</keyword>
<name>S7PVF1_GLOTA</name>
<dbReference type="InterPro" id="IPR013112">
    <property type="entry name" value="FAD-bd_8"/>
</dbReference>
<evidence type="ECO:0000256" key="7">
    <source>
        <dbReference type="ARBA" id="ARBA00022982"/>
    </source>
</evidence>
<dbReference type="PANTHER" id="PTHR32361">
    <property type="entry name" value="FERRIC/CUPRIC REDUCTASE TRANSMEMBRANE COMPONENT"/>
    <property type="match status" value="1"/>
</dbReference>
<keyword evidence="6 14" id="KW-0812">Transmembrane</keyword>
<dbReference type="CDD" id="cd06186">
    <property type="entry name" value="NOX_Duox_like_FAD_NADP"/>
    <property type="match status" value="1"/>
</dbReference>
<dbReference type="KEGG" id="gtr:GLOTRDRAFT_48566"/>
<protein>
    <recommendedName>
        <fullName evidence="3">ferric-chelate reductase (NADPH)</fullName>
        <ecNumber evidence="3">1.16.1.9</ecNumber>
    </recommendedName>
</protein>
<feature type="transmembrane region" description="Helical" evidence="14">
    <location>
        <begin position="216"/>
        <end position="234"/>
    </location>
</feature>
<dbReference type="EMBL" id="KB469310">
    <property type="protein sequence ID" value="EPQ51611.1"/>
    <property type="molecule type" value="Genomic_DNA"/>
</dbReference>
<dbReference type="SFLD" id="SFLDS00052">
    <property type="entry name" value="Ferric_Reductase_Domain"/>
    <property type="match status" value="1"/>
</dbReference>
<keyword evidence="17" id="KW-1185">Reference proteome</keyword>
<comment type="subcellular location">
    <subcellularLocation>
        <location evidence="1">Cell membrane</location>
        <topology evidence="1">Multi-pass membrane protein</topology>
    </subcellularLocation>
</comment>
<dbReference type="GO" id="GO:0006826">
    <property type="term" value="P:iron ion transport"/>
    <property type="evidence" value="ECO:0007669"/>
    <property type="project" value="TreeGrafter"/>
</dbReference>
<accession>S7PVF1</accession>
<keyword evidence="12" id="KW-0325">Glycoprotein</keyword>
<evidence type="ECO:0000256" key="11">
    <source>
        <dbReference type="ARBA" id="ARBA00023136"/>
    </source>
</evidence>
<dbReference type="OMA" id="WVYILAT"/>
<organism evidence="16 17">
    <name type="scientific">Gloeophyllum trabeum (strain ATCC 11539 / FP-39264 / Madison 617)</name>
    <name type="common">Brown rot fungus</name>
    <dbReference type="NCBI Taxonomy" id="670483"/>
    <lineage>
        <taxon>Eukaryota</taxon>
        <taxon>Fungi</taxon>
        <taxon>Dikarya</taxon>
        <taxon>Basidiomycota</taxon>
        <taxon>Agaricomycotina</taxon>
        <taxon>Agaricomycetes</taxon>
        <taxon>Gloeophyllales</taxon>
        <taxon>Gloeophyllaceae</taxon>
        <taxon>Gloeophyllum</taxon>
    </lineage>
</organism>
<evidence type="ECO:0000256" key="2">
    <source>
        <dbReference type="ARBA" id="ARBA00006278"/>
    </source>
</evidence>
<reference evidence="16 17" key="1">
    <citation type="journal article" date="2012" name="Science">
        <title>The Paleozoic origin of enzymatic lignin decomposition reconstructed from 31 fungal genomes.</title>
        <authorList>
            <person name="Floudas D."/>
            <person name="Binder M."/>
            <person name="Riley R."/>
            <person name="Barry K."/>
            <person name="Blanchette R.A."/>
            <person name="Henrissat B."/>
            <person name="Martinez A.T."/>
            <person name="Otillar R."/>
            <person name="Spatafora J.W."/>
            <person name="Yadav J.S."/>
            <person name="Aerts A."/>
            <person name="Benoit I."/>
            <person name="Boyd A."/>
            <person name="Carlson A."/>
            <person name="Copeland A."/>
            <person name="Coutinho P.M."/>
            <person name="de Vries R.P."/>
            <person name="Ferreira P."/>
            <person name="Findley K."/>
            <person name="Foster B."/>
            <person name="Gaskell J."/>
            <person name="Glotzer D."/>
            <person name="Gorecki P."/>
            <person name="Heitman J."/>
            <person name="Hesse C."/>
            <person name="Hori C."/>
            <person name="Igarashi K."/>
            <person name="Jurgens J.A."/>
            <person name="Kallen N."/>
            <person name="Kersten P."/>
            <person name="Kohler A."/>
            <person name="Kuees U."/>
            <person name="Kumar T.K.A."/>
            <person name="Kuo A."/>
            <person name="LaButti K."/>
            <person name="Larrondo L.F."/>
            <person name="Lindquist E."/>
            <person name="Ling A."/>
            <person name="Lombard V."/>
            <person name="Lucas S."/>
            <person name="Lundell T."/>
            <person name="Martin R."/>
            <person name="McLaughlin D.J."/>
            <person name="Morgenstern I."/>
            <person name="Morin E."/>
            <person name="Murat C."/>
            <person name="Nagy L.G."/>
            <person name="Nolan M."/>
            <person name="Ohm R.A."/>
            <person name="Patyshakuliyeva A."/>
            <person name="Rokas A."/>
            <person name="Ruiz-Duenas F.J."/>
            <person name="Sabat G."/>
            <person name="Salamov A."/>
            <person name="Samejima M."/>
            <person name="Schmutz J."/>
            <person name="Slot J.C."/>
            <person name="St John F."/>
            <person name="Stenlid J."/>
            <person name="Sun H."/>
            <person name="Sun S."/>
            <person name="Syed K."/>
            <person name="Tsang A."/>
            <person name="Wiebenga A."/>
            <person name="Young D."/>
            <person name="Pisabarro A."/>
            <person name="Eastwood D.C."/>
            <person name="Martin F."/>
            <person name="Cullen D."/>
            <person name="Grigoriev I.V."/>
            <person name="Hibbett D.S."/>
        </authorList>
    </citation>
    <scope>NUCLEOTIDE SEQUENCE [LARGE SCALE GENOMIC DNA]</scope>
    <source>
        <strain evidence="16 17">ATCC 11539</strain>
    </source>
</reference>
<dbReference type="Pfam" id="PF01794">
    <property type="entry name" value="Ferric_reduct"/>
    <property type="match status" value="1"/>
</dbReference>
<dbReference type="GO" id="GO:0052851">
    <property type="term" value="F:ferric-chelate reductase (NADPH) activity"/>
    <property type="evidence" value="ECO:0007669"/>
    <property type="project" value="UniProtKB-EC"/>
</dbReference>
<dbReference type="InterPro" id="IPR013121">
    <property type="entry name" value="Fe_red_NAD-bd_6"/>
</dbReference>
<evidence type="ECO:0000256" key="14">
    <source>
        <dbReference type="SAM" id="Phobius"/>
    </source>
</evidence>
<evidence type="ECO:0000256" key="6">
    <source>
        <dbReference type="ARBA" id="ARBA00022692"/>
    </source>
</evidence>
<evidence type="ECO:0000256" key="8">
    <source>
        <dbReference type="ARBA" id="ARBA00022989"/>
    </source>
</evidence>
<feature type="domain" description="FAD-binding FR-type" evidence="15">
    <location>
        <begin position="281"/>
        <end position="404"/>
    </location>
</feature>
<proteinExistence type="inferred from homology"/>
<dbReference type="OrthoDB" id="17725at2759"/>
<dbReference type="InterPro" id="IPR017927">
    <property type="entry name" value="FAD-bd_FR_type"/>
</dbReference>
<keyword evidence="11 14" id="KW-0472">Membrane</keyword>
<dbReference type="PROSITE" id="PS51384">
    <property type="entry name" value="FAD_FR"/>
    <property type="match status" value="1"/>
</dbReference>
<gene>
    <name evidence="16" type="ORF">GLOTRDRAFT_48566</name>
</gene>
<feature type="transmembrane region" description="Helical" evidence="14">
    <location>
        <begin position="246"/>
        <end position="264"/>
    </location>
</feature>
<evidence type="ECO:0000256" key="12">
    <source>
        <dbReference type="ARBA" id="ARBA00023180"/>
    </source>
</evidence>
<dbReference type="InterPro" id="IPR039261">
    <property type="entry name" value="FNR_nucleotide-bd"/>
</dbReference>
<dbReference type="SUPFAM" id="SSF52343">
    <property type="entry name" value="Ferredoxin reductase-like, C-terminal NADP-linked domain"/>
    <property type="match status" value="1"/>
</dbReference>
<sequence>MSAVDNGELVFHIDIFILAAIGLFGAFALPRILGRLSCREDLKNGFVFRSAPQTEDGPRRSYDSQATEVPFGNVPTSQPGCGKAASPPRHVPEWTTYAHRLSVILRYPIASKLSLGQALLLVAYFALLLYAEVYRASAFKHPIRAGFVAMSQIPLVYALATKNNAIGILIGQGYEKLNFFHQWAGILLVLAANVHAIGYIYKFVYAGRWVKEAQTAYIRWGIVALVCLDILLFFSTSIWRHKAYNIFFTSHAIALIVFLIAVPLHQKETIPYVAVAAGLYAGDLLLRAVKSRITTATLSRIPELGLTKLEIPHINAGWRAGQHVRLRILSRQMGWFGWTEMHPYTIAAASGGPQGLVVLAKKSGRWSKNLYKMACSDSYEKGGLSGGQRVKVMIEGPYGGTGHCIPASFSGALMVGGGSGITFPLAIVDDLLLRGAEGRSRVQTLHLVWVVQDSACLTPFIAFFAAFLARSTFNSFRVSIYYTGIRANLPEAPPDCTLPEGLTLTPARPDFASILDEIVDHTISTRSEGKIEKGGVLVGVCGPVALGQSVVRVVGKIDSKRRREVGGVEVHEE</sequence>
<dbReference type="RefSeq" id="XP_007869870.1">
    <property type="nucleotide sequence ID" value="XM_007871679.1"/>
</dbReference>